<dbReference type="GO" id="GO:0016787">
    <property type="term" value="F:hydrolase activity"/>
    <property type="evidence" value="ECO:0007669"/>
    <property type="project" value="UniProtKB-KW"/>
</dbReference>
<dbReference type="GO" id="GO:0006260">
    <property type="term" value="P:DNA replication"/>
    <property type="evidence" value="ECO:0007669"/>
    <property type="project" value="UniProtKB-KW"/>
</dbReference>
<dbReference type="AlphaFoldDB" id="I6ZI42"/>
<keyword evidence="5 12" id="KW-0347">Helicase</keyword>
<keyword evidence="2" id="KW-0235">DNA replication</keyword>
<dbReference type="SUPFAM" id="SSF52540">
    <property type="entry name" value="P-loop containing nucleoside triphosphate hydrolases"/>
    <property type="match status" value="1"/>
</dbReference>
<dbReference type="GO" id="GO:0003677">
    <property type="term" value="F:DNA binding"/>
    <property type="evidence" value="ECO:0007669"/>
    <property type="project" value="UniProtKB-KW"/>
</dbReference>
<dbReference type="HOGENOM" id="CLU_005373_0_1_14"/>
<keyword evidence="7" id="KW-0238">DNA-binding</keyword>
<evidence type="ECO:0000256" key="2">
    <source>
        <dbReference type="ARBA" id="ARBA00022705"/>
    </source>
</evidence>
<dbReference type="InterPro" id="IPR027417">
    <property type="entry name" value="P-loop_NTPase"/>
</dbReference>
<dbReference type="SUPFAM" id="SSF48024">
    <property type="entry name" value="N-terminal domain of DnaB helicase"/>
    <property type="match status" value="1"/>
</dbReference>
<comment type="similarity">
    <text evidence="1">Belongs to the helicase family. DnaB subfamily.</text>
</comment>
<accession>I6ZI42</accession>
<dbReference type="PATRIC" id="fig|1197325.3.peg.22"/>
<comment type="catalytic activity">
    <reaction evidence="10">
        <text>ATP + H2O = ADP + phosphate + H(+)</text>
        <dbReference type="Rhea" id="RHEA:13065"/>
        <dbReference type="ChEBI" id="CHEBI:15377"/>
        <dbReference type="ChEBI" id="CHEBI:15378"/>
        <dbReference type="ChEBI" id="CHEBI:30616"/>
        <dbReference type="ChEBI" id="CHEBI:43474"/>
        <dbReference type="ChEBI" id="CHEBI:456216"/>
        <dbReference type="EC" id="5.6.2.3"/>
    </reaction>
</comment>
<gene>
    <name evidence="12" type="ordered locus">WEN_00100</name>
</gene>
<dbReference type="PROSITE" id="PS51199">
    <property type="entry name" value="SF4_HELICASE"/>
    <property type="match status" value="1"/>
</dbReference>
<evidence type="ECO:0000313" key="13">
    <source>
        <dbReference type="Proteomes" id="UP000009005"/>
    </source>
</evidence>
<dbReference type="PANTHER" id="PTHR30153:SF2">
    <property type="entry name" value="REPLICATIVE DNA HELICASE"/>
    <property type="match status" value="1"/>
</dbReference>
<keyword evidence="13" id="KW-1185">Reference proteome</keyword>
<dbReference type="EC" id="5.6.2.3" evidence="9"/>
<keyword evidence="3" id="KW-0547">Nucleotide-binding</keyword>
<name>I6ZI42_MYCWM</name>
<organism evidence="12 13">
    <name type="scientific">Mycoplasma wenyonii (strain Massachusetts)</name>
    <name type="common">Eperythrozoon wenyonii</name>
    <dbReference type="NCBI Taxonomy" id="1197325"/>
    <lineage>
        <taxon>Bacteria</taxon>
        <taxon>Bacillati</taxon>
        <taxon>Mycoplasmatota</taxon>
        <taxon>Mollicutes</taxon>
        <taxon>Mycoplasmataceae</taxon>
        <taxon>Mycoplasma</taxon>
    </lineage>
</organism>
<dbReference type="RefSeq" id="WP_014849540.1">
    <property type="nucleotide sequence ID" value="NC_018149.1"/>
</dbReference>
<feature type="domain" description="SF4 helicase" evidence="11">
    <location>
        <begin position="184"/>
        <end position="478"/>
    </location>
</feature>
<evidence type="ECO:0000313" key="12">
    <source>
        <dbReference type="EMBL" id="AFN64830.1"/>
    </source>
</evidence>
<dbReference type="Gene3D" id="3.40.50.300">
    <property type="entry name" value="P-loop containing nucleotide triphosphate hydrolases"/>
    <property type="match status" value="1"/>
</dbReference>
<dbReference type="GO" id="GO:0043139">
    <property type="term" value="F:5'-3' DNA helicase activity"/>
    <property type="evidence" value="ECO:0007669"/>
    <property type="project" value="UniProtKB-EC"/>
</dbReference>
<evidence type="ECO:0000256" key="6">
    <source>
        <dbReference type="ARBA" id="ARBA00022840"/>
    </source>
</evidence>
<evidence type="ECO:0000259" key="11">
    <source>
        <dbReference type="PROSITE" id="PS51199"/>
    </source>
</evidence>
<dbReference type="KEGG" id="mwe:WEN_00100"/>
<evidence type="ECO:0000256" key="3">
    <source>
        <dbReference type="ARBA" id="ARBA00022741"/>
    </source>
</evidence>
<dbReference type="InterPro" id="IPR007694">
    <property type="entry name" value="DNA_helicase_DnaB-like_C"/>
</dbReference>
<evidence type="ECO:0000256" key="7">
    <source>
        <dbReference type="ARBA" id="ARBA00023125"/>
    </source>
</evidence>
<proteinExistence type="inferred from homology"/>
<dbReference type="InterPro" id="IPR016136">
    <property type="entry name" value="DNA_helicase_N/primase_C"/>
</dbReference>
<evidence type="ECO:0000256" key="10">
    <source>
        <dbReference type="ARBA" id="ARBA00048954"/>
    </source>
</evidence>
<evidence type="ECO:0000256" key="1">
    <source>
        <dbReference type="ARBA" id="ARBA00008428"/>
    </source>
</evidence>
<evidence type="ECO:0000256" key="4">
    <source>
        <dbReference type="ARBA" id="ARBA00022801"/>
    </source>
</evidence>
<dbReference type="STRING" id="1197325.WEN_00100"/>
<sequence length="478" mass="55094">MQEEESSKKSLTDWDIARVEKAVLSSYIYNYLEVINFSEIEAVPPEFFPNKIPRQIFQALLTLETKNGIFDPILILEALKSNNKFNQSFINDCSDYLTNLPRRASYFNFRKYLEILRNNWIKRELDSLSREIINTRWNVDIINDLIAKWEKSFLEITLKNRKINFLNAKEVIKSYDNLVVSSQSSETACYLTTGYQPLDDKIKGLKPGQLVVIASRPGVGKTTFALNLINNNLHRITPPFKTEKEIAIGVFSLEMTNEIIIEKLIAIESKTKLYTLQRLSEGKKVQELDLDIIESSKKKISEANLLFCDDANITLGNIIATIKLWARKYLLKLVIIDYLQLINLPLEKELNNWNPNQKISLISRQLKILSIELNICILSLSQLNRKLEERKGADKIPELSDLRDSGSIEQDADIVIFLYQSSSKKNKELDEEEEMMIGEEEQHHSSEISLKIGKNRYGPTGTIQFQLDQEVGKFFVSK</sequence>
<evidence type="ECO:0000256" key="9">
    <source>
        <dbReference type="ARBA" id="ARBA00044969"/>
    </source>
</evidence>
<reference evidence="12 13" key="1">
    <citation type="journal article" date="2012" name="J. Bacteriol.">
        <title>Complete genome sequence of Mycoplasma wenyonii strain Massachusetts.</title>
        <authorList>
            <person name="Dos Santos A.P."/>
            <person name="Guimaraes A.M."/>
            <person name="do Nascimento N.C."/>
            <person name="Sanmiguel P.J."/>
            <person name="Messick J.B."/>
        </authorList>
    </citation>
    <scope>NUCLEOTIDE SEQUENCE [LARGE SCALE GENOMIC DNA]</scope>
    <source>
        <strain evidence="12 13">Massachusetts</strain>
    </source>
</reference>
<dbReference type="GO" id="GO:0005829">
    <property type="term" value="C:cytosol"/>
    <property type="evidence" value="ECO:0007669"/>
    <property type="project" value="TreeGrafter"/>
</dbReference>
<dbReference type="GO" id="GO:0005524">
    <property type="term" value="F:ATP binding"/>
    <property type="evidence" value="ECO:0007669"/>
    <property type="project" value="UniProtKB-KW"/>
</dbReference>
<dbReference type="OrthoDB" id="9773982at2"/>
<keyword evidence="4" id="KW-0378">Hydrolase</keyword>
<evidence type="ECO:0000256" key="5">
    <source>
        <dbReference type="ARBA" id="ARBA00022806"/>
    </source>
</evidence>
<dbReference type="Gene3D" id="1.10.860.10">
    <property type="entry name" value="DNAb Helicase, Chain A"/>
    <property type="match status" value="1"/>
</dbReference>
<dbReference type="Pfam" id="PF00772">
    <property type="entry name" value="DnaB"/>
    <property type="match status" value="1"/>
</dbReference>
<protein>
    <recommendedName>
        <fullName evidence="9">DNA 5'-3' helicase</fullName>
        <ecNumber evidence="9">5.6.2.3</ecNumber>
    </recommendedName>
</protein>
<dbReference type="InterPro" id="IPR036185">
    <property type="entry name" value="DNA_heli_DnaB-like_N_sf"/>
</dbReference>
<dbReference type="EMBL" id="CP003703">
    <property type="protein sequence ID" value="AFN64830.1"/>
    <property type="molecule type" value="Genomic_DNA"/>
</dbReference>
<dbReference type="Proteomes" id="UP000009005">
    <property type="component" value="Chromosome"/>
</dbReference>
<dbReference type="InterPro" id="IPR007693">
    <property type="entry name" value="DNA_helicase_DnaB-like_N"/>
</dbReference>
<keyword evidence="6" id="KW-0067">ATP-binding</keyword>
<evidence type="ECO:0000256" key="8">
    <source>
        <dbReference type="ARBA" id="ARBA00023235"/>
    </source>
</evidence>
<dbReference type="PANTHER" id="PTHR30153">
    <property type="entry name" value="REPLICATIVE DNA HELICASE DNAB"/>
    <property type="match status" value="1"/>
</dbReference>
<dbReference type="Pfam" id="PF03796">
    <property type="entry name" value="DnaB_C"/>
    <property type="match status" value="1"/>
</dbReference>
<keyword evidence="8" id="KW-0413">Isomerase</keyword>